<dbReference type="PIRSF" id="PIRSF006102">
    <property type="entry name" value="NQR_DE"/>
    <property type="match status" value="1"/>
</dbReference>
<evidence type="ECO:0000256" key="2">
    <source>
        <dbReference type="ARBA" id="ARBA00022448"/>
    </source>
</evidence>
<evidence type="ECO:0000256" key="7">
    <source>
        <dbReference type="SAM" id="Phobius"/>
    </source>
</evidence>
<keyword evidence="5 7" id="KW-1133">Transmembrane helix</keyword>
<sequence length="204" mass="22892">MAYTRPWRTFIAGFFKENAVTYQLLGLCSVLAVSNKLENAIAMGLGVVFVVTISSSLIALMRKLIPPQYRMITYMIVTSTFVIIVDQFLKANFPLISSQLGPYVGLIITNCIVMGRQEAFAIKNGAWLSFLDGLGSSMSYLYTLVILGIIREILGFGTLLNVRVMPLDFPPWVVITMAQGAWFLLAIYYWVFRRVAKLKPAEQE</sequence>
<feature type="transmembrane region" description="Helical" evidence="7">
    <location>
        <begin position="95"/>
        <end position="115"/>
    </location>
</feature>
<dbReference type="Proteomes" id="UP000779900">
    <property type="component" value="Unassembled WGS sequence"/>
</dbReference>
<reference evidence="8" key="1">
    <citation type="submission" date="2019-03" db="EMBL/GenBank/DDBJ databases">
        <title>Lake Tanganyika Metagenome-Assembled Genomes (MAGs).</title>
        <authorList>
            <person name="Tran P."/>
        </authorList>
    </citation>
    <scope>NUCLEOTIDE SEQUENCE</scope>
    <source>
        <strain evidence="8">K_DeepCast_150m_m2_040</strain>
    </source>
</reference>
<dbReference type="GO" id="GO:0005886">
    <property type="term" value="C:plasma membrane"/>
    <property type="evidence" value="ECO:0007669"/>
    <property type="project" value="TreeGrafter"/>
</dbReference>
<comment type="caution">
    <text evidence="8">The sequence shown here is derived from an EMBL/GenBank/DDBJ whole genome shotgun (WGS) entry which is preliminary data.</text>
</comment>
<dbReference type="PANTHER" id="PTHR30586">
    <property type="entry name" value="ELECTRON TRANSPORT COMPLEX PROTEIN RNFE"/>
    <property type="match status" value="1"/>
</dbReference>
<dbReference type="InterPro" id="IPR003667">
    <property type="entry name" value="NqrDE/RnfAE"/>
</dbReference>
<dbReference type="EMBL" id="VGIR01000025">
    <property type="protein sequence ID" value="MBM3331306.1"/>
    <property type="molecule type" value="Genomic_DNA"/>
</dbReference>
<keyword evidence="2" id="KW-0813">Transport</keyword>
<feature type="transmembrane region" description="Helical" evidence="7">
    <location>
        <begin position="127"/>
        <end position="150"/>
    </location>
</feature>
<feature type="transmembrane region" description="Helical" evidence="7">
    <location>
        <begin position="170"/>
        <end position="191"/>
    </location>
</feature>
<name>A0A937XFX1_UNCW3</name>
<evidence type="ECO:0000313" key="9">
    <source>
        <dbReference type="Proteomes" id="UP000779900"/>
    </source>
</evidence>
<evidence type="ECO:0000256" key="4">
    <source>
        <dbReference type="ARBA" id="ARBA00022967"/>
    </source>
</evidence>
<gene>
    <name evidence="8" type="ORF">FJY68_05555</name>
</gene>
<accession>A0A937XFX1</accession>
<keyword evidence="6 7" id="KW-0472">Membrane</keyword>
<keyword evidence="3 7" id="KW-0812">Transmembrane</keyword>
<dbReference type="Pfam" id="PF02508">
    <property type="entry name" value="Rnf-Nqr"/>
    <property type="match status" value="1"/>
</dbReference>
<evidence type="ECO:0000256" key="5">
    <source>
        <dbReference type="ARBA" id="ARBA00022989"/>
    </source>
</evidence>
<feature type="transmembrane region" description="Helical" evidence="7">
    <location>
        <begin position="72"/>
        <end position="89"/>
    </location>
</feature>
<keyword evidence="4" id="KW-1278">Translocase</keyword>
<evidence type="ECO:0000256" key="6">
    <source>
        <dbReference type="ARBA" id="ARBA00023136"/>
    </source>
</evidence>
<proteinExistence type="predicted"/>
<dbReference type="PANTHER" id="PTHR30586:SF1">
    <property type="entry name" value="NA(+)-TRANSLOCATING NADH-QUINONE REDUCTASE SUBUNIT D"/>
    <property type="match status" value="1"/>
</dbReference>
<evidence type="ECO:0000256" key="3">
    <source>
        <dbReference type="ARBA" id="ARBA00022692"/>
    </source>
</evidence>
<feature type="transmembrane region" description="Helical" evidence="7">
    <location>
        <begin position="40"/>
        <end position="60"/>
    </location>
</feature>
<dbReference type="GO" id="GO:0012505">
    <property type="term" value="C:endomembrane system"/>
    <property type="evidence" value="ECO:0007669"/>
    <property type="project" value="UniProtKB-SubCell"/>
</dbReference>
<comment type="subcellular location">
    <subcellularLocation>
        <location evidence="1">Endomembrane system</location>
        <topology evidence="1">Multi-pass membrane protein</topology>
    </subcellularLocation>
</comment>
<evidence type="ECO:0000313" key="8">
    <source>
        <dbReference type="EMBL" id="MBM3331306.1"/>
    </source>
</evidence>
<dbReference type="AlphaFoldDB" id="A0A937XFX1"/>
<protein>
    <submittedName>
        <fullName evidence="8">NADH:ubiquinone reductase (Na(+)-transporting) subunit D</fullName>
    </submittedName>
</protein>
<organism evidence="8 9">
    <name type="scientific">candidate division WOR-3 bacterium</name>
    <dbReference type="NCBI Taxonomy" id="2052148"/>
    <lineage>
        <taxon>Bacteria</taxon>
        <taxon>Bacteria division WOR-3</taxon>
    </lineage>
</organism>
<evidence type="ECO:0000256" key="1">
    <source>
        <dbReference type="ARBA" id="ARBA00004127"/>
    </source>
</evidence>